<keyword evidence="2" id="KW-0732">Signal</keyword>
<gene>
    <name evidence="3" type="ORF">APZ42_011053</name>
</gene>
<evidence type="ECO:0008006" key="5">
    <source>
        <dbReference type="Google" id="ProtNLM"/>
    </source>
</evidence>
<dbReference type="EMBL" id="LRGB01000007">
    <property type="protein sequence ID" value="KZS21928.1"/>
    <property type="molecule type" value="Genomic_DNA"/>
</dbReference>
<reference evidence="3 4" key="1">
    <citation type="submission" date="2016-03" db="EMBL/GenBank/DDBJ databases">
        <title>EvidentialGene: Evidence-directed Construction of Genes on Genomes.</title>
        <authorList>
            <person name="Gilbert D.G."/>
            <person name="Choi J.-H."/>
            <person name="Mockaitis K."/>
            <person name="Colbourne J."/>
            <person name="Pfrender M."/>
        </authorList>
    </citation>
    <scope>NUCLEOTIDE SEQUENCE [LARGE SCALE GENOMIC DNA]</scope>
    <source>
        <strain evidence="3 4">Xinb3</strain>
        <tissue evidence="3">Complete organism</tissue>
    </source>
</reference>
<keyword evidence="4" id="KW-1185">Reference proteome</keyword>
<dbReference type="Proteomes" id="UP000076858">
    <property type="component" value="Unassembled WGS sequence"/>
</dbReference>
<feature type="chain" id="PRO_5007839874" description="Tachykinin" evidence="2">
    <location>
        <begin position="27"/>
        <end position="251"/>
    </location>
</feature>
<evidence type="ECO:0000256" key="1">
    <source>
        <dbReference type="SAM" id="MobiDB-lite"/>
    </source>
</evidence>
<feature type="region of interest" description="Disordered" evidence="1">
    <location>
        <begin position="232"/>
        <end position="251"/>
    </location>
</feature>
<evidence type="ECO:0000313" key="4">
    <source>
        <dbReference type="Proteomes" id="UP000076858"/>
    </source>
</evidence>
<dbReference type="AlphaFoldDB" id="A0A162T5L4"/>
<feature type="region of interest" description="Disordered" evidence="1">
    <location>
        <begin position="110"/>
        <end position="144"/>
    </location>
</feature>
<evidence type="ECO:0000256" key="2">
    <source>
        <dbReference type="SAM" id="SignalP"/>
    </source>
</evidence>
<protein>
    <recommendedName>
        <fullName evidence="5">Tachykinin</fullName>
    </recommendedName>
</protein>
<sequence length="251" mass="28405">MARRGSAERWWLAMGVLMMVFAYCRASAGEVTTDDDEIMARQTRGLVLRSWRNSQQQAEQSSDKNPSSKVPDPILPMPKEAMVFSGLPISMKLVLLQRLAGYDKRTPNSRAFLGMRGKKSSSSQDNAQKEEEDNQPDMEGSSEGDKIADLEFYGLVPEKRKMHGEKFLGMRGKKMANGLAAGTAFIPNWRERYVYQQPFQKKREPSSNSFMGMRGKRSEAVIPTVVLFNEDEQPTADSKVSHRLFQERAQN</sequence>
<feature type="region of interest" description="Disordered" evidence="1">
    <location>
        <begin position="51"/>
        <end position="74"/>
    </location>
</feature>
<feature type="signal peptide" evidence="2">
    <location>
        <begin position="1"/>
        <end position="26"/>
    </location>
</feature>
<feature type="compositionally biased region" description="Polar residues" evidence="1">
    <location>
        <begin position="51"/>
        <end position="68"/>
    </location>
</feature>
<proteinExistence type="predicted"/>
<name>A0A162T5L4_9CRUS</name>
<evidence type="ECO:0000313" key="3">
    <source>
        <dbReference type="EMBL" id="KZS21928.1"/>
    </source>
</evidence>
<accession>A0A162T5L4</accession>
<comment type="caution">
    <text evidence="3">The sequence shown here is derived from an EMBL/GenBank/DDBJ whole genome shotgun (WGS) entry which is preliminary data.</text>
</comment>
<dbReference type="OrthoDB" id="6341328at2759"/>
<organism evidence="3 4">
    <name type="scientific">Daphnia magna</name>
    <dbReference type="NCBI Taxonomy" id="35525"/>
    <lineage>
        <taxon>Eukaryota</taxon>
        <taxon>Metazoa</taxon>
        <taxon>Ecdysozoa</taxon>
        <taxon>Arthropoda</taxon>
        <taxon>Crustacea</taxon>
        <taxon>Branchiopoda</taxon>
        <taxon>Diplostraca</taxon>
        <taxon>Cladocera</taxon>
        <taxon>Anomopoda</taxon>
        <taxon>Daphniidae</taxon>
        <taxon>Daphnia</taxon>
    </lineage>
</organism>
<feature type="compositionally biased region" description="Acidic residues" evidence="1">
    <location>
        <begin position="130"/>
        <end position="142"/>
    </location>
</feature>